<comment type="similarity">
    <text evidence="1">Belongs to the aspartokinase family.</text>
</comment>
<dbReference type="Pfam" id="PF00696">
    <property type="entry name" value="AA_kinase"/>
    <property type="match status" value="1"/>
</dbReference>
<protein>
    <recommendedName>
        <fullName evidence="2">Aspartate/glutamate/uridylate kinase domain-containing protein</fullName>
    </recommendedName>
</protein>
<dbReference type="InterPro" id="IPR001048">
    <property type="entry name" value="Asp/Glu/Uridylate_kinase"/>
</dbReference>
<dbReference type="PANTHER" id="PTHR21499:SF59">
    <property type="entry name" value="ASPARTOKINASE"/>
    <property type="match status" value="1"/>
</dbReference>
<dbReference type="GO" id="GO:0004072">
    <property type="term" value="F:aspartate kinase activity"/>
    <property type="evidence" value="ECO:0007669"/>
    <property type="project" value="TreeGrafter"/>
</dbReference>
<reference evidence="3 4" key="1">
    <citation type="journal article" date="2007" name="Archaea">
        <title>The genome of Hyperthermus butylicus: a sulfur-reducing, peptide fermenting, neutrophilic Crenarchaeote growing up to 108 degrees C.</title>
        <authorList>
            <person name="Brugger K."/>
            <person name="Chen L."/>
            <person name="Stark M."/>
            <person name="Zibat A."/>
            <person name="Redder P."/>
            <person name="Ruepp A."/>
            <person name="Awayez M."/>
            <person name="She Q."/>
            <person name="Garrett R.A."/>
            <person name="Klenk H.P."/>
        </authorList>
    </citation>
    <scope>NUCLEOTIDE SEQUENCE [LARGE SCALE GENOMIC DNA]</scope>
    <source>
        <strain evidence="4">DSM 5456 / JCM 9403 / PLM1-5</strain>
    </source>
</reference>
<name>A2BN07_HYPBU</name>
<dbReference type="SUPFAM" id="SSF53633">
    <property type="entry name" value="Carbamate kinase-like"/>
    <property type="match status" value="1"/>
</dbReference>
<dbReference type="KEGG" id="hbu:Hbut_1547"/>
<dbReference type="STRING" id="415426.Hbut_1547"/>
<dbReference type="EMBL" id="CP000493">
    <property type="protein sequence ID" value="ABM81368.1"/>
    <property type="molecule type" value="Genomic_DNA"/>
</dbReference>
<dbReference type="EnsemblBacteria" id="ABM81368">
    <property type="protein sequence ID" value="ABM81368"/>
    <property type="gene ID" value="Hbut_1547"/>
</dbReference>
<dbReference type="AlphaFoldDB" id="A2BN07"/>
<dbReference type="Gene3D" id="3.40.1160.10">
    <property type="entry name" value="Acetylglutamate kinase-like"/>
    <property type="match status" value="1"/>
</dbReference>
<evidence type="ECO:0000259" key="2">
    <source>
        <dbReference type="Pfam" id="PF00696"/>
    </source>
</evidence>
<gene>
    <name evidence="3" type="ordered locus">Hbut_1547</name>
</gene>
<dbReference type="GO" id="GO:0009090">
    <property type="term" value="P:homoserine biosynthetic process"/>
    <property type="evidence" value="ECO:0007669"/>
    <property type="project" value="TreeGrafter"/>
</dbReference>
<dbReference type="GO" id="GO:0009089">
    <property type="term" value="P:lysine biosynthetic process via diaminopimelate"/>
    <property type="evidence" value="ECO:0007669"/>
    <property type="project" value="TreeGrafter"/>
</dbReference>
<dbReference type="Proteomes" id="UP000002593">
    <property type="component" value="Chromosome"/>
</dbReference>
<proteinExistence type="inferred from homology"/>
<feature type="domain" description="Aspartate/glutamate/uridylate kinase" evidence="2">
    <location>
        <begin position="13"/>
        <end position="273"/>
    </location>
</feature>
<dbReference type="HOGENOM" id="CLU_637144_0_0_2"/>
<dbReference type="eggNOG" id="arCOG00861">
    <property type="taxonomic scope" value="Archaea"/>
</dbReference>
<dbReference type="GO" id="GO:0005829">
    <property type="term" value="C:cytosol"/>
    <property type="evidence" value="ECO:0007669"/>
    <property type="project" value="TreeGrafter"/>
</dbReference>
<evidence type="ECO:0000256" key="1">
    <source>
        <dbReference type="ARBA" id="ARBA00010122"/>
    </source>
</evidence>
<keyword evidence="4" id="KW-1185">Reference proteome</keyword>
<organism evidence="3 4">
    <name type="scientific">Hyperthermus butylicus (strain DSM 5456 / JCM 9403 / PLM1-5)</name>
    <dbReference type="NCBI Taxonomy" id="415426"/>
    <lineage>
        <taxon>Archaea</taxon>
        <taxon>Thermoproteota</taxon>
        <taxon>Thermoprotei</taxon>
        <taxon>Desulfurococcales</taxon>
        <taxon>Pyrodictiaceae</taxon>
        <taxon>Hyperthermus</taxon>
    </lineage>
</organism>
<dbReference type="PANTHER" id="PTHR21499">
    <property type="entry name" value="ASPARTATE KINASE"/>
    <property type="match status" value="1"/>
</dbReference>
<evidence type="ECO:0000313" key="4">
    <source>
        <dbReference type="Proteomes" id="UP000002593"/>
    </source>
</evidence>
<evidence type="ECO:0000313" key="3">
    <source>
        <dbReference type="EMBL" id="ABM81368.1"/>
    </source>
</evidence>
<accession>A2BN07</accession>
<dbReference type="InterPro" id="IPR036393">
    <property type="entry name" value="AceGlu_kinase-like_sf"/>
</dbReference>
<sequence length="430" mass="45577">MHGEPLVVVVTPSVLRDSSRLISLVNTVEGLMDKYSLVLVAGPAYNVEEELWRFTISPHRYSWERIVKTVMSRYASMARGAVTSERELEILRGEYSRLSDDMARIAWTMAVAGESWEQAAALLLSYGSKLSAALTAAALRSRGIEAVWLSGREAGIIAVGKPLNADPDYAASSASVKAKISILLEHGVVPVVAGGVAGSSTGRIMMLGWAGEVLTGLVLGNLLGAREVRVLREPPGIYPVEPPQPGAEPLRAIGVGQAVLLARLGLLRLTPKAGRNMVMEVKLVYMGFTGQATHVTPVGGGGAVGIVPAIIGRPAPSGEEYCEIARVEVLGGKTVVVQELGSRPFCSSKTRVVEAARATLLLLAGVKASPEQLGLKATAALPASDDSYLVVVEEQNIEDIALGIHARLREGNTPLYTEPQPQAPARAWNT</sequence>